<dbReference type="SMART" id="SM00345">
    <property type="entry name" value="HTH_GNTR"/>
    <property type="match status" value="1"/>
</dbReference>
<keyword evidence="1" id="KW-0805">Transcription regulation</keyword>
<proteinExistence type="predicted"/>
<accession>A0ABP8AW76</accession>
<dbReference type="SUPFAM" id="SSF46785">
    <property type="entry name" value="Winged helix' DNA-binding domain"/>
    <property type="match status" value="1"/>
</dbReference>
<name>A0ABP8AW76_9MICO</name>
<dbReference type="InterPro" id="IPR036388">
    <property type="entry name" value="WH-like_DNA-bd_sf"/>
</dbReference>
<keyword evidence="3" id="KW-0804">Transcription</keyword>
<dbReference type="EMBL" id="BAABBX010000015">
    <property type="protein sequence ID" value="GAA4192014.1"/>
    <property type="molecule type" value="Genomic_DNA"/>
</dbReference>
<organism evidence="5 6">
    <name type="scientific">Gryllotalpicola kribbensis</name>
    <dbReference type="NCBI Taxonomy" id="993084"/>
    <lineage>
        <taxon>Bacteria</taxon>
        <taxon>Bacillati</taxon>
        <taxon>Actinomycetota</taxon>
        <taxon>Actinomycetes</taxon>
        <taxon>Micrococcales</taxon>
        <taxon>Microbacteriaceae</taxon>
        <taxon>Gryllotalpicola</taxon>
    </lineage>
</organism>
<dbReference type="InterPro" id="IPR036390">
    <property type="entry name" value="WH_DNA-bd_sf"/>
</dbReference>
<dbReference type="Pfam" id="PF07729">
    <property type="entry name" value="FCD"/>
    <property type="match status" value="1"/>
</dbReference>
<evidence type="ECO:0000259" key="4">
    <source>
        <dbReference type="PROSITE" id="PS50949"/>
    </source>
</evidence>
<evidence type="ECO:0000256" key="1">
    <source>
        <dbReference type="ARBA" id="ARBA00023015"/>
    </source>
</evidence>
<dbReference type="Proteomes" id="UP001500213">
    <property type="component" value="Unassembled WGS sequence"/>
</dbReference>
<gene>
    <name evidence="5" type="ORF">GCM10022288_23710</name>
</gene>
<evidence type="ECO:0000256" key="3">
    <source>
        <dbReference type="ARBA" id="ARBA00023163"/>
    </source>
</evidence>
<sequence length="243" mass="26100">MPRLAPHVPLAEQVAEQLRQRIADGEFEVGSRLPTEHQLTEELGVSRNSVREALRSLVHAGLLRAKAGYGTVVVATSDLAPALARRIEREAASDTAEVRLILEREAARLAARRATVQQRRALSAALDARAQAADGPAYVAADMRFHEVLMDASGNELLAELYRGIGGNEDALLDLDDPALDLEATVRALAPIDDAHRELVDAVLAGDPEAASAAAERLVRLANERTGVTLRDDHDHTDGPARA</sequence>
<comment type="caution">
    <text evidence="5">The sequence shown here is derived from an EMBL/GenBank/DDBJ whole genome shotgun (WGS) entry which is preliminary data.</text>
</comment>
<dbReference type="PRINTS" id="PR00035">
    <property type="entry name" value="HTHGNTR"/>
</dbReference>
<dbReference type="PANTHER" id="PTHR43537">
    <property type="entry name" value="TRANSCRIPTIONAL REGULATOR, GNTR FAMILY"/>
    <property type="match status" value="1"/>
</dbReference>
<dbReference type="CDD" id="cd07377">
    <property type="entry name" value="WHTH_GntR"/>
    <property type="match status" value="1"/>
</dbReference>
<dbReference type="RefSeq" id="WP_344777124.1">
    <property type="nucleotide sequence ID" value="NZ_BAABBX010000015.1"/>
</dbReference>
<dbReference type="SUPFAM" id="SSF48008">
    <property type="entry name" value="GntR ligand-binding domain-like"/>
    <property type="match status" value="1"/>
</dbReference>
<dbReference type="Gene3D" id="1.10.10.10">
    <property type="entry name" value="Winged helix-like DNA-binding domain superfamily/Winged helix DNA-binding domain"/>
    <property type="match status" value="1"/>
</dbReference>
<dbReference type="Gene3D" id="1.20.120.530">
    <property type="entry name" value="GntR ligand-binding domain-like"/>
    <property type="match status" value="1"/>
</dbReference>
<feature type="domain" description="HTH gntR-type" evidence="4">
    <location>
        <begin position="8"/>
        <end position="76"/>
    </location>
</feature>
<dbReference type="PROSITE" id="PS50949">
    <property type="entry name" value="HTH_GNTR"/>
    <property type="match status" value="1"/>
</dbReference>
<evidence type="ECO:0000256" key="2">
    <source>
        <dbReference type="ARBA" id="ARBA00023125"/>
    </source>
</evidence>
<keyword evidence="6" id="KW-1185">Reference proteome</keyword>
<dbReference type="SMART" id="SM00895">
    <property type="entry name" value="FCD"/>
    <property type="match status" value="1"/>
</dbReference>
<dbReference type="InterPro" id="IPR011711">
    <property type="entry name" value="GntR_C"/>
</dbReference>
<evidence type="ECO:0000313" key="5">
    <source>
        <dbReference type="EMBL" id="GAA4192014.1"/>
    </source>
</evidence>
<dbReference type="PANTHER" id="PTHR43537:SF44">
    <property type="entry name" value="GNTR FAMILY REGULATORY PROTEIN"/>
    <property type="match status" value="1"/>
</dbReference>
<protein>
    <submittedName>
        <fullName evidence="5">FadR/GntR family transcriptional regulator</fullName>
    </submittedName>
</protein>
<evidence type="ECO:0000313" key="6">
    <source>
        <dbReference type="Proteomes" id="UP001500213"/>
    </source>
</evidence>
<keyword evidence="2" id="KW-0238">DNA-binding</keyword>
<dbReference type="Pfam" id="PF00392">
    <property type="entry name" value="GntR"/>
    <property type="match status" value="1"/>
</dbReference>
<dbReference type="InterPro" id="IPR008920">
    <property type="entry name" value="TF_FadR/GntR_C"/>
</dbReference>
<reference evidence="6" key="1">
    <citation type="journal article" date="2019" name="Int. J. Syst. Evol. Microbiol.">
        <title>The Global Catalogue of Microorganisms (GCM) 10K type strain sequencing project: providing services to taxonomists for standard genome sequencing and annotation.</title>
        <authorList>
            <consortium name="The Broad Institute Genomics Platform"/>
            <consortium name="The Broad Institute Genome Sequencing Center for Infectious Disease"/>
            <person name="Wu L."/>
            <person name="Ma J."/>
        </authorList>
    </citation>
    <scope>NUCLEOTIDE SEQUENCE [LARGE SCALE GENOMIC DNA]</scope>
    <source>
        <strain evidence="6">JCM 17593</strain>
    </source>
</reference>
<dbReference type="InterPro" id="IPR000524">
    <property type="entry name" value="Tscrpt_reg_HTH_GntR"/>
</dbReference>